<evidence type="ECO:0000256" key="5">
    <source>
        <dbReference type="ARBA" id="ARBA00022475"/>
    </source>
</evidence>
<dbReference type="GO" id="GO:0065002">
    <property type="term" value="P:intracellular protein transmembrane transport"/>
    <property type="evidence" value="ECO:0007669"/>
    <property type="project" value="TreeGrafter"/>
</dbReference>
<comment type="caution">
    <text evidence="13">The sequence shown here is derived from an EMBL/GenBank/DDBJ whole genome shotgun (WGS) entry which is preliminary data.</text>
</comment>
<dbReference type="Proteomes" id="UP000570514">
    <property type="component" value="Unassembled WGS sequence"/>
</dbReference>
<comment type="subcellular location">
    <subcellularLocation>
        <location evidence="1 12">Cell membrane</location>
        <topology evidence="1 12">Multi-pass membrane protein</topology>
    </subcellularLocation>
</comment>
<accession>A0A846N1T8</accession>
<evidence type="ECO:0000256" key="2">
    <source>
        <dbReference type="ARBA" id="ARBA00008445"/>
    </source>
</evidence>
<dbReference type="EMBL" id="JAASRM010000001">
    <property type="protein sequence ID" value="NIK89706.1"/>
    <property type="molecule type" value="Genomic_DNA"/>
</dbReference>
<dbReference type="GO" id="GO:0043952">
    <property type="term" value="P:protein transport by the Sec complex"/>
    <property type="evidence" value="ECO:0007669"/>
    <property type="project" value="TreeGrafter"/>
</dbReference>
<evidence type="ECO:0000313" key="13">
    <source>
        <dbReference type="EMBL" id="NIK89706.1"/>
    </source>
</evidence>
<name>A0A846N1T8_9PROT</name>
<evidence type="ECO:0000256" key="6">
    <source>
        <dbReference type="ARBA" id="ARBA00022692"/>
    </source>
</evidence>
<keyword evidence="5 12" id="KW-1003">Cell membrane</keyword>
<evidence type="ECO:0000256" key="10">
    <source>
        <dbReference type="ARBA" id="ARBA00023136"/>
    </source>
</evidence>
<keyword evidence="14" id="KW-1185">Reference proteome</keyword>
<evidence type="ECO:0000256" key="11">
    <source>
        <dbReference type="ARBA" id="ARBA00025182"/>
    </source>
</evidence>
<dbReference type="InterPro" id="IPR004692">
    <property type="entry name" value="SecG"/>
</dbReference>
<evidence type="ECO:0000256" key="8">
    <source>
        <dbReference type="ARBA" id="ARBA00022989"/>
    </source>
</evidence>
<evidence type="ECO:0000256" key="7">
    <source>
        <dbReference type="ARBA" id="ARBA00022927"/>
    </source>
</evidence>
<dbReference type="AlphaFoldDB" id="A0A846N1T8"/>
<evidence type="ECO:0000256" key="3">
    <source>
        <dbReference type="ARBA" id="ARBA00017876"/>
    </source>
</evidence>
<gene>
    <name evidence="13" type="ORF">FHS83_003024</name>
</gene>
<comment type="caution">
    <text evidence="12">Lacks conserved residue(s) required for the propagation of feature annotation.</text>
</comment>
<reference evidence="13 14" key="1">
    <citation type="submission" date="2020-03" db="EMBL/GenBank/DDBJ databases">
        <title>Genomic Encyclopedia of Type Strains, Phase IV (KMG-IV): sequencing the most valuable type-strain genomes for metagenomic binning, comparative biology and taxonomic classification.</title>
        <authorList>
            <person name="Goeker M."/>
        </authorList>
    </citation>
    <scope>NUCLEOTIDE SEQUENCE [LARGE SCALE GENOMIC DNA]</scope>
    <source>
        <strain evidence="13 14">DSM 19867</strain>
    </source>
</reference>
<dbReference type="GO" id="GO:0005886">
    <property type="term" value="C:plasma membrane"/>
    <property type="evidence" value="ECO:0007669"/>
    <property type="project" value="UniProtKB-SubCell"/>
</dbReference>
<dbReference type="RefSeq" id="WP_167083770.1">
    <property type="nucleotide sequence ID" value="NZ_BAAADC010000001.1"/>
</dbReference>
<protein>
    <recommendedName>
        <fullName evidence="3 12">Protein-export membrane protein SecG</fullName>
    </recommendedName>
</protein>
<dbReference type="GO" id="GO:0009306">
    <property type="term" value="P:protein secretion"/>
    <property type="evidence" value="ECO:0007669"/>
    <property type="project" value="UniProtKB-UniRule"/>
</dbReference>
<keyword evidence="9 12" id="KW-0811">Translocation</keyword>
<dbReference type="PANTHER" id="PTHR34182:SF1">
    <property type="entry name" value="PROTEIN-EXPORT MEMBRANE PROTEIN SECG"/>
    <property type="match status" value="1"/>
</dbReference>
<keyword evidence="6 12" id="KW-0812">Transmembrane</keyword>
<comment type="function">
    <text evidence="11 12">Involved in protein export. Participates in an early event of protein translocation.</text>
</comment>
<proteinExistence type="inferred from homology"/>
<keyword evidence="10 12" id="KW-0472">Membrane</keyword>
<dbReference type="PRINTS" id="PR01651">
    <property type="entry name" value="SECGEXPORT"/>
</dbReference>
<evidence type="ECO:0000313" key="14">
    <source>
        <dbReference type="Proteomes" id="UP000570514"/>
    </source>
</evidence>
<keyword evidence="7 12" id="KW-0653">Protein transport</keyword>
<evidence type="ECO:0000256" key="12">
    <source>
        <dbReference type="RuleBase" id="RU365087"/>
    </source>
</evidence>
<keyword evidence="4 12" id="KW-0813">Transport</keyword>
<comment type="similarity">
    <text evidence="2 12">Belongs to the SecG family.</text>
</comment>
<dbReference type="GO" id="GO:0015450">
    <property type="term" value="F:protein-transporting ATPase activity"/>
    <property type="evidence" value="ECO:0007669"/>
    <property type="project" value="UniProtKB-UniRule"/>
</dbReference>
<evidence type="ECO:0000256" key="1">
    <source>
        <dbReference type="ARBA" id="ARBA00004651"/>
    </source>
</evidence>
<organism evidence="13 14">
    <name type="scientific">Rhizomicrobium palustre</name>
    <dbReference type="NCBI Taxonomy" id="189966"/>
    <lineage>
        <taxon>Bacteria</taxon>
        <taxon>Pseudomonadati</taxon>
        <taxon>Pseudomonadota</taxon>
        <taxon>Alphaproteobacteria</taxon>
        <taxon>Micropepsales</taxon>
        <taxon>Micropepsaceae</taxon>
        <taxon>Rhizomicrobium</taxon>
    </lineage>
</organism>
<dbReference type="Pfam" id="PF03840">
    <property type="entry name" value="SecG"/>
    <property type="match status" value="1"/>
</dbReference>
<dbReference type="NCBIfam" id="TIGR00810">
    <property type="entry name" value="secG"/>
    <property type="match status" value="1"/>
</dbReference>
<evidence type="ECO:0000256" key="9">
    <source>
        <dbReference type="ARBA" id="ARBA00023010"/>
    </source>
</evidence>
<evidence type="ECO:0000256" key="4">
    <source>
        <dbReference type="ARBA" id="ARBA00022448"/>
    </source>
</evidence>
<feature type="transmembrane region" description="Helical" evidence="12">
    <location>
        <begin position="56"/>
        <end position="75"/>
    </location>
</feature>
<dbReference type="PANTHER" id="PTHR34182">
    <property type="entry name" value="PROTEIN-EXPORT MEMBRANE PROTEIN SECG"/>
    <property type="match status" value="1"/>
</dbReference>
<sequence>MQTLLLTIELVIAVLLIVFILLQRSEGGALGIGGGSGGGMGGLFSPRGAADTLTRTTAYLAVAFFVVCLALNLLVAHTHKPAASILDTAPAKTAPVQKAPQGPAVPTPH</sequence>
<keyword evidence="8 12" id="KW-1133">Transmembrane helix</keyword>